<gene>
    <name evidence="1" type="ordered locus">Acel_1878</name>
</gene>
<evidence type="ECO:0000313" key="1">
    <source>
        <dbReference type="EMBL" id="ABK53650.1"/>
    </source>
</evidence>
<sequence length="96" mass="9919">MLTLTDNAAAVVRTLTQQIAGETGGLRFSRQPGMDETLTIRAAAAPEPGDQVVEQDGARVFLTEEAAAALDDQILDAVVDAGGSVHFSVAPQQPSA</sequence>
<name>A0LW40_ACIC1</name>
<dbReference type="AlphaFoldDB" id="A0LW40"/>
<keyword evidence="2" id="KW-1185">Reference proteome</keyword>
<dbReference type="HOGENOM" id="CLU_173345_1_0_11"/>
<dbReference type="OrthoDB" id="4868950at2"/>
<dbReference type="Gene3D" id="2.60.300.12">
    <property type="entry name" value="HesB-like domain"/>
    <property type="match status" value="1"/>
</dbReference>
<dbReference type="eggNOG" id="COG0316">
    <property type="taxonomic scope" value="Bacteria"/>
</dbReference>
<dbReference type="SUPFAM" id="SSF89360">
    <property type="entry name" value="HesB-like domain"/>
    <property type="match status" value="1"/>
</dbReference>
<dbReference type="Proteomes" id="UP000008221">
    <property type="component" value="Chromosome"/>
</dbReference>
<dbReference type="InterPro" id="IPR035903">
    <property type="entry name" value="HesB-like_dom_sf"/>
</dbReference>
<dbReference type="InParanoid" id="A0LW40"/>
<dbReference type="KEGG" id="ace:Acel_1878"/>
<accession>A0LW40</accession>
<dbReference type="RefSeq" id="WP_011720713.1">
    <property type="nucleotide sequence ID" value="NC_008578.1"/>
</dbReference>
<proteinExistence type="predicted"/>
<evidence type="ECO:0000313" key="2">
    <source>
        <dbReference type="Proteomes" id="UP000008221"/>
    </source>
</evidence>
<dbReference type="EMBL" id="CP000481">
    <property type="protein sequence ID" value="ABK53650.1"/>
    <property type="molecule type" value="Genomic_DNA"/>
</dbReference>
<protein>
    <submittedName>
        <fullName evidence="1">HesB/YadR/YfhF-family protein</fullName>
    </submittedName>
</protein>
<organism evidence="1 2">
    <name type="scientific">Acidothermus cellulolyticus (strain ATCC 43068 / DSM 8971 / 11B)</name>
    <dbReference type="NCBI Taxonomy" id="351607"/>
    <lineage>
        <taxon>Bacteria</taxon>
        <taxon>Bacillati</taxon>
        <taxon>Actinomycetota</taxon>
        <taxon>Actinomycetes</taxon>
        <taxon>Acidothermales</taxon>
        <taxon>Acidothermaceae</taxon>
        <taxon>Acidothermus</taxon>
    </lineage>
</organism>
<dbReference type="STRING" id="351607.Acel_1878"/>
<reference evidence="1 2" key="1">
    <citation type="journal article" date="2009" name="Genome Res.">
        <title>Complete genome of the cellulolytic thermophile Acidothermus cellulolyticus 11B provides insights into its ecophysiological and evolutionary adaptations.</title>
        <authorList>
            <person name="Barabote R.D."/>
            <person name="Xie G."/>
            <person name="Leu D.H."/>
            <person name="Normand P."/>
            <person name="Necsulea A."/>
            <person name="Daubin V."/>
            <person name="Medigue C."/>
            <person name="Adney W.S."/>
            <person name="Xu X.C."/>
            <person name="Lapidus A."/>
            <person name="Parales R.E."/>
            <person name="Detter C."/>
            <person name="Pujic P."/>
            <person name="Bruce D."/>
            <person name="Lavire C."/>
            <person name="Challacombe J.F."/>
            <person name="Brettin T.S."/>
            <person name="Berry A.M."/>
        </authorList>
    </citation>
    <scope>NUCLEOTIDE SEQUENCE [LARGE SCALE GENOMIC DNA]</scope>
    <source>
        <strain evidence="2">ATCC 43068 / DSM 8971 / 11B</strain>
    </source>
</reference>